<evidence type="ECO:0000313" key="4">
    <source>
        <dbReference type="Proteomes" id="UP001373714"/>
    </source>
</evidence>
<feature type="transmembrane region" description="Helical" evidence="2">
    <location>
        <begin position="44"/>
        <end position="66"/>
    </location>
</feature>
<evidence type="ECO:0000256" key="2">
    <source>
        <dbReference type="SAM" id="Phobius"/>
    </source>
</evidence>
<keyword evidence="2" id="KW-1133">Transmembrane helix</keyword>
<sequence length="250" mass="28454">MGLYISRKIIDMETARAAARADRSDAKSVEEVDQIFHKSKALRVCLGIGAVFQACIGSFCMGFLVFEAARGYSNQFSLEILRIFGFLYAIGLLWNTTIWFLCVYYNRPLPRNKQFIIMELARLIPWMIVAVGFFVIGVPEIIDTIYRIANGSYYGTYLWQMIAACVMVTVGIGPALWALVRMFIYFIKERKEEILEALNINQEKECTCHKATRGTTTTNGADQNVAERERTANSSDRDEEPLLIDHDQMV</sequence>
<proteinExistence type="predicted"/>
<dbReference type="AlphaFoldDB" id="A0AAV9UMN6"/>
<organism evidence="3 4">
    <name type="scientific">Orbilia blumenaviensis</name>
    <dbReference type="NCBI Taxonomy" id="1796055"/>
    <lineage>
        <taxon>Eukaryota</taxon>
        <taxon>Fungi</taxon>
        <taxon>Dikarya</taxon>
        <taxon>Ascomycota</taxon>
        <taxon>Pezizomycotina</taxon>
        <taxon>Orbiliomycetes</taxon>
        <taxon>Orbiliales</taxon>
        <taxon>Orbiliaceae</taxon>
        <taxon>Orbilia</taxon>
    </lineage>
</organism>
<feature type="transmembrane region" description="Helical" evidence="2">
    <location>
        <begin position="86"/>
        <end position="105"/>
    </location>
</feature>
<feature type="compositionally biased region" description="Polar residues" evidence="1">
    <location>
        <begin position="213"/>
        <end position="222"/>
    </location>
</feature>
<comment type="caution">
    <text evidence="3">The sequence shown here is derived from an EMBL/GenBank/DDBJ whole genome shotgun (WGS) entry which is preliminary data.</text>
</comment>
<gene>
    <name evidence="3" type="ORF">TWF730_010225</name>
</gene>
<evidence type="ECO:0008006" key="5">
    <source>
        <dbReference type="Google" id="ProtNLM"/>
    </source>
</evidence>
<evidence type="ECO:0000313" key="3">
    <source>
        <dbReference type="EMBL" id="KAK6345882.1"/>
    </source>
</evidence>
<dbReference type="Proteomes" id="UP001373714">
    <property type="component" value="Unassembled WGS sequence"/>
</dbReference>
<reference evidence="3 4" key="1">
    <citation type="submission" date="2019-10" db="EMBL/GenBank/DDBJ databases">
        <authorList>
            <person name="Palmer J.M."/>
        </authorList>
    </citation>
    <scope>NUCLEOTIDE SEQUENCE [LARGE SCALE GENOMIC DNA]</scope>
    <source>
        <strain evidence="3 4">TWF730</strain>
    </source>
</reference>
<name>A0AAV9UMN6_9PEZI</name>
<feature type="transmembrane region" description="Helical" evidence="2">
    <location>
        <begin position="117"/>
        <end position="137"/>
    </location>
</feature>
<protein>
    <recommendedName>
        <fullName evidence="5">Transmembrane protein</fullName>
    </recommendedName>
</protein>
<accession>A0AAV9UMN6</accession>
<keyword evidence="4" id="KW-1185">Reference proteome</keyword>
<keyword evidence="2" id="KW-0472">Membrane</keyword>
<feature type="transmembrane region" description="Helical" evidence="2">
    <location>
        <begin position="157"/>
        <end position="180"/>
    </location>
</feature>
<keyword evidence="2" id="KW-0812">Transmembrane</keyword>
<evidence type="ECO:0000256" key="1">
    <source>
        <dbReference type="SAM" id="MobiDB-lite"/>
    </source>
</evidence>
<feature type="region of interest" description="Disordered" evidence="1">
    <location>
        <begin position="212"/>
        <end position="250"/>
    </location>
</feature>
<dbReference type="EMBL" id="JAVHNS010000008">
    <property type="protein sequence ID" value="KAK6345882.1"/>
    <property type="molecule type" value="Genomic_DNA"/>
</dbReference>